<keyword evidence="1" id="KW-0472">Membrane</keyword>
<keyword evidence="1" id="KW-0812">Transmembrane</keyword>
<reference evidence="2 3" key="1">
    <citation type="submission" date="2018-06" db="EMBL/GenBank/DDBJ databases">
        <title>Genomic Encyclopedia of Archaeal and Bacterial Type Strains, Phase II (KMG-II): from individual species to whole genera.</title>
        <authorList>
            <person name="Goeker M."/>
        </authorList>
    </citation>
    <scope>NUCLEOTIDE SEQUENCE [LARGE SCALE GENOMIC DNA]</scope>
    <source>
        <strain evidence="2 3">DSM 23241</strain>
    </source>
</reference>
<protein>
    <submittedName>
        <fullName evidence="2">Putative acyltransferase</fullName>
    </submittedName>
</protein>
<organism evidence="2 3">
    <name type="scientific">Hydrotalea sandarakina</name>
    <dbReference type="NCBI Taxonomy" id="1004304"/>
    <lineage>
        <taxon>Bacteria</taxon>
        <taxon>Pseudomonadati</taxon>
        <taxon>Bacteroidota</taxon>
        <taxon>Chitinophagia</taxon>
        <taxon>Chitinophagales</taxon>
        <taxon>Chitinophagaceae</taxon>
        <taxon>Hydrotalea</taxon>
    </lineage>
</organism>
<dbReference type="Proteomes" id="UP000249720">
    <property type="component" value="Unassembled WGS sequence"/>
</dbReference>
<dbReference type="PANTHER" id="PTHR31061">
    <property type="entry name" value="LD22376P"/>
    <property type="match status" value="1"/>
</dbReference>
<keyword evidence="3" id="KW-1185">Reference proteome</keyword>
<feature type="transmembrane region" description="Helical" evidence="1">
    <location>
        <begin position="65"/>
        <end position="82"/>
    </location>
</feature>
<feature type="transmembrane region" description="Helical" evidence="1">
    <location>
        <begin position="20"/>
        <end position="45"/>
    </location>
</feature>
<comment type="caution">
    <text evidence="2">The sequence shown here is derived from an EMBL/GenBank/DDBJ whole genome shotgun (WGS) entry which is preliminary data.</text>
</comment>
<dbReference type="OrthoDB" id="9788724at2"/>
<feature type="transmembrane region" description="Helical" evidence="1">
    <location>
        <begin position="235"/>
        <end position="258"/>
    </location>
</feature>
<dbReference type="RefSeq" id="WP_111293826.1">
    <property type="nucleotide sequence ID" value="NZ_QKZV01000002.1"/>
</dbReference>
<dbReference type="EMBL" id="QKZV01000002">
    <property type="protein sequence ID" value="PZX64672.1"/>
    <property type="molecule type" value="Genomic_DNA"/>
</dbReference>
<sequence>MSIALNKSERLISLDVMRGLIMILLAGESATVYSSINNLSLPLWLHNVNQQFFHHPWHGLHFWDLVQPAFMTMAGTAMYISYIQKLKKGITWKHNLKHIVIRSIKLFLLGTGLHCVYAGKLVFELWNVLTQLAVTTLIAYLLIRSSYTVQIIIGVLLIVINDLAYQLIQIPSFNYPFVEGKNLGSFIDLKLMGKINTDGWVAINCISTAAHTIWGVTIGKWLLANKSNYSKLTRMFVFALIALIIGYIADYFGLSLIIKRIATGAFVLVSFGWVLIIMTLLYWWIDIRNHHRFAWIITSVGMNAIFIYLFFETVGYQWLRPTVYIFIGGFSSLLHMSNSLAYFINALVVWFIYWYLCFWLSKNRIFIKL</sequence>
<accession>A0A2W7TND1</accession>
<dbReference type="GO" id="GO:0016746">
    <property type="term" value="F:acyltransferase activity"/>
    <property type="evidence" value="ECO:0007669"/>
    <property type="project" value="UniProtKB-KW"/>
</dbReference>
<feature type="transmembrane region" description="Helical" evidence="1">
    <location>
        <begin position="103"/>
        <end position="119"/>
    </location>
</feature>
<evidence type="ECO:0000313" key="2">
    <source>
        <dbReference type="EMBL" id="PZX64672.1"/>
    </source>
</evidence>
<gene>
    <name evidence="2" type="ORF">LX80_00870</name>
</gene>
<keyword evidence="2" id="KW-0012">Acyltransferase</keyword>
<dbReference type="PANTHER" id="PTHR31061:SF24">
    <property type="entry name" value="LD22376P"/>
    <property type="match status" value="1"/>
</dbReference>
<keyword evidence="2" id="KW-0808">Transferase</keyword>
<dbReference type="AlphaFoldDB" id="A0A2W7TND1"/>
<feature type="transmembrane region" description="Helical" evidence="1">
    <location>
        <begin position="264"/>
        <end position="285"/>
    </location>
</feature>
<feature type="transmembrane region" description="Helical" evidence="1">
    <location>
        <begin position="340"/>
        <end position="360"/>
    </location>
</feature>
<feature type="transmembrane region" description="Helical" evidence="1">
    <location>
        <begin position="292"/>
        <end position="311"/>
    </location>
</feature>
<proteinExistence type="predicted"/>
<evidence type="ECO:0000256" key="1">
    <source>
        <dbReference type="SAM" id="Phobius"/>
    </source>
</evidence>
<evidence type="ECO:0000313" key="3">
    <source>
        <dbReference type="Proteomes" id="UP000249720"/>
    </source>
</evidence>
<name>A0A2W7TND1_9BACT</name>
<keyword evidence="1" id="KW-1133">Transmembrane helix</keyword>